<dbReference type="GO" id="GO:0004713">
    <property type="term" value="F:protein tyrosine kinase activity"/>
    <property type="evidence" value="ECO:0007669"/>
    <property type="project" value="TreeGrafter"/>
</dbReference>
<reference evidence="10 11" key="1">
    <citation type="journal article" date="2018" name="Elife">
        <title>Discovery and characterization of a prevalent human gut bacterial enzyme sufficient for the inactivation of a family of plant toxins.</title>
        <authorList>
            <person name="Koppel N."/>
            <person name="Bisanz J.E."/>
            <person name="Pandelia M.E."/>
            <person name="Turnbaugh P.J."/>
            <person name="Balskus E.P."/>
        </authorList>
    </citation>
    <scope>NUCLEOTIDE SEQUENCE [LARGE SCALE GENOMIC DNA]</scope>
    <source>
        <strain evidence="10 11">OB21 GAM31</strain>
    </source>
</reference>
<dbReference type="Pfam" id="PF13614">
    <property type="entry name" value="AAA_31"/>
    <property type="match status" value="1"/>
</dbReference>
<dbReference type="InterPro" id="IPR025669">
    <property type="entry name" value="AAA_dom"/>
</dbReference>
<organism evidence="10 11">
    <name type="scientific">Slackia isoflavoniconvertens</name>
    <dbReference type="NCBI Taxonomy" id="572010"/>
    <lineage>
        <taxon>Bacteria</taxon>
        <taxon>Bacillati</taxon>
        <taxon>Actinomycetota</taxon>
        <taxon>Coriobacteriia</taxon>
        <taxon>Eggerthellales</taxon>
        <taxon>Eggerthellaceae</taxon>
        <taxon>Slackia</taxon>
    </lineage>
</organism>
<evidence type="ECO:0000256" key="2">
    <source>
        <dbReference type="ARBA" id="ARBA00011903"/>
    </source>
</evidence>
<dbReference type="EMBL" id="PPTO01000021">
    <property type="protein sequence ID" value="RDB55201.1"/>
    <property type="molecule type" value="Genomic_DNA"/>
</dbReference>
<comment type="catalytic activity">
    <reaction evidence="8">
        <text>L-tyrosyl-[protein] + ATP = O-phospho-L-tyrosyl-[protein] + ADP + H(+)</text>
        <dbReference type="Rhea" id="RHEA:10596"/>
        <dbReference type="Rhea" id="RHEA-COMP:10136"/>
        <dbReference type="Rhea" id="RHEA-COMP:20101"/>
        <dbReference type="ChEBI" id="CHEBI:15378"/>
        <dbReference type="ChEBI" id="CHEBI:30616"/>
        <dbReference type="ChEBI" id="CHEBI:46858"/>
        <dbReference type="ChEBI" id="CHEBI:61978"/>
        <dbReference type="ChEBI" id="CHEBI:456216"/>
        <dbReference type="EC" id="2.7.10.2"/>
    </reaction>
</comment>
<evidence type="ECO:0000313" key="11">
    <source>
        <dbReference type="Proteomes" id="UP000253975"/>
    </source>
</evidence>
<evidence type="ECO:0000256" key="8">
    <source>
        <dbReference type="ARBA" id="ARBA00051245"/>
    </source>
</evidence>
<dbReference type="SUPFAM" id="SSF52540">
    <property type="entry name" value="P-loop containing nucleoside triphosphate hydrolases"/>
    <property type="match status" value="1"/>
</dbReference>
<dbReference type="GO" id="GO:0005886">
    <property type="term" value="C:plasma membrane"/>
    <property type="evidence" value="ECO:0007669"/>
    <property type="project" value="TreeGrafter"/>
</dbReference>
<evidence type="ECO:0000256" key="7">
    <source>
        <dbReference type="ARBA" id="ARBA00023137"/>
    </source>
</evidence>
<accession>A0A369L5Y7</accession>
<evidence type="ECO:0000313" key="10">
    <source>
        <dbReference type="EMBL" id="RDB55201.1"/>
    </source>
</evidence>
<evidence type="ECO:0000259" key="9">
    <source>
        <dbReference type="Pfam" id="PF13614"/>
    </source>
</evidence>
<evidence type="ECO:0000256" key="6">
    <source>
        <dbReference type="ARBA" id="ARBA00022840"/>
    </source>
</evidence>
<evidence type="ECO:0000256" key="1">
    <source>
        <dbReference type="ARBA" id="ARBA00007316"/>
    </source>
</evidence>
<dbReference type="InterPro" id="IPR027417">
    <property type="entry name" value="P-loop_NTPase"/>
</dbReference>
<dbReference type="NCBIfam" id="TIGR01007">
    <property type="entry name" value="eps_fam"/>
    <property type="match status" value="1"/>
</dbReference>
<dbReference type="Proteomes" id="UP000253975">
    <property type="component" value="Unassembled WGS sequence"/>
</dbReference>
<dbReference type="RefSeq" id="WP_114616326.1">
    <property type="nucleotide sequence ID" value="NZ_PPTO01000021.1"/>
</dbReference>
<sequence length="254" mass="27795">MARKKSQNQQAVQNSIKTLLANIRFASVDNPMRTLVVTSTVPNEGKSTITAQLAQAIAAGGKSVLVVECDMRKRSLAGILNVHPEVGLHAVLADEEPLNQAIVALPQQGLYFLDAEPHIPNPPDLLSSKRFGRFIGMVSREFDYVLFDTPPVGTFIDAAILSSLVDGTVLVVRDNFTKRDQVRAAFEQLRKADANVIGAVLNDCEVESSEYYYAYYNKDGKRMKHGDSSPAAAQDTFDMDSSIVVPQNPRGSRL</sequence>
<keyword evidence="3" id="KW-0808">Transferase</keyword>
<dbReference type="GO" id="GO:0005524">
    <property type="term" value="F:ATP binding"/>
    <property type="evidence" value="ECO:0007669"/>
    <property type="project" value="UniProtKB-KW"/>
</dbReference>
<evidence type="ECO:0000256" key="4">
    <source>
        <dbReference type="ARBA" id="ARBA00022741"/>
    </source>
</evidence>
<protein>
    <recommendedName>
        <fullName evidence="2">non-specific protein-tyrosine kinase</fullName>
        <ecNumber evidence="2">2.7.10.2</ecNumber>
    </recommendedName>
</protein>
<dbReference type="InterPro" id="IPR005702">
    <property type="entry name" value="Wzc-like_C"/>
</dbReference>
<keyword evidence="5" id="KW-0418">Kinase</keyword>
<comment type="caution">
    <text evidence="10">The sequence shown here is derived from an EMBL/GenBank/DDBJ whole genome shotgun (WGS) entry which is preliminary data.</text>
</comment>
<proteinExistence type="inferred from homology"/>
<evidence type="ECO:0000256" key="5">
    <source>
        <dbReference type="ARBA" id="ARBA00022777"/>
    </source>
</evidence>
<dbReference type="EC" id="2.7.10.2" evidence="2"/>
<name>A0A369L5Y7_9ACTN</name>
<feature type="domain" description="AAA" evidence="9">
    <location>
        <begin position="45"/>
        <end position="161"/>
    </location>
</feature>
<keyword evidence="4" id="KW-0547">Nucleotide-binding</keyword>
<keyword evidence="7" id="KW-0829">Tyrosine-protein kinase</keyword>
<dbReference type="InterPro" id="IPR050445">
    <property type="entry name" value="Bact_polysacc_biosynth/exp"/>
</dbReference>
<dbReference type="Gene3D" id="3.40.50.300">
    <property type="entry name" value="P-loop containing nucleotide triphosphate hydrolases"/>
    <property type="match status" value="1"/>
</dbReference>
<dbReference type="PANTHER" id="PTHR32309">
    <property type="entry name" value="TYROSINE-PROTEIN KINASE"/>
    <property type="match status" value="1"/>
</dbReference>
<comment type="similarity">
    <text evidence="1">Belongs to the CpsD/CapB family.</text>
</comment>
<dbReference type="PANTHER" id="PTHR32309:SF13">
    <property type="entry name" value="FERRIC ENTEROBACTIN TRANSPORT PROTEIN FEPE"/>
    <property type="match status" value="1"/>
</dbReference>
<dbReference type="AlphaFoldDB" id="A0A369L5Y7"/>
<dbReference type="CDD" id="cd05387">
    <property type="entry name" value="BY-kinase"/>
    <property type="match status" value="1"/>
</dbReference>
<evidence type="ECO:0000256" key="3">
    <source>
        <dbReference type="ARBA" id="ARBA00022679"/>
    </source>
</evidence>
<gene>
    <name evidence="10" type="ORF">C1881_09720</name>
</gene>
<keyword evidence="6" id="KW-0067">ATP-binding</keyword>